<dbReference type="AlphaFoldDB" id="A0A0W7TL71"/>
<evidence type="ECO:0000313" key="6">
    <source>
        <dbReference type="Proteomes" id="UP000472755"/>
    </source>
</evidence>
<evidence type="ECO:0000313" key="5">
    <source>
        <dbReference type="Proteomes" id="UP000431913"/>
    </source>
</evidence>
<protein>
    <submittedName>
        <fullName evidence="2">DUF4926 domain-containing protein</fullName>
    </submittedName>
</protein>
<evidence type="ECO:0000313" key="4">
    <source>
        <dbReference type="Proteomes" id="UP000053433"/>
    </source>
</evidence>
<proteinExistence type="predicted"/>
<name>A0A0W7TL71_9FIRM</name>
<dbReference type="EMBL" id="LMUA01000060">
    <property type="protein sequence ID" value="KUE74590.1"/>
    <property type="molecule type" value="Genomic_DNA"/>
</dbReference>
<comment type="caution">
    <text evidence="1">The sequence shown here is derived from an EMBL/GenBank/DDBJ whole genome shotgun (WGS) entry which is preliminary data.</text>
</comment>
<dbReference type="RefSeq" id="WP_009324241.1">
    <property type="nucleotide sequence ID" value="NZ_CAUGBV010000239.1"/>
</dbReference>
<evidence type="ECO:0000313" key="1">
    <source>
        <dbReference type="EMBL" id="KUE74590.1"/>
    </source>
</evidence>
<dbReference type="Proteomes" id="UP000472755">
    <property type="component" value="Unassembled WGS sequence"/>
</dbReference>
<evidence type="ECO:0000313" key="3">
    <source>
        <dbReference type="EMBL" id="MTS28750.1"/>
    </source>
</evidence>
<dbReference type="Proteomes" id="UP000053433">
    <property type="component" value="Unassembled WGS sequence"/>
</dbReference>
<sequence length="64" mass="7453">MKFQEYDLVRILKDCEEGVRKGEVGTVLLSFENPVEAYEVEFLDETGRQKAQCTLFPEDLQLVR</sequence>
<organism evidence="1 4">
    <name type="scientific">Ruthenibacterium lactatiformans</name>
    <dbReference type="NCBI Taxonomy" id="1550024"/>
    <lineage>
        <taxon>Bacteria</taxon>
        <taxon>Bacillati</taxon>
        <taxon>Bacillota</taxon>
        <taxon>Clostridia</taxon>
        <taxon>Eubacteriales</taxon>
        <taxon>Oscillospiraceae</taxon>
        <taxon>Ruthenibacterium</taxon>
    </lineage>
</organism>
<accession>A0A0W7TL71</accession>
<gene>
    <name evidence="1" type="ORF">ASJ35_18445</name>
    <name evidence="2" type="ORF">FYJ76_07895</name>
    <name evidence="3" type="ORF">GMD59_15880</name>
</gene>
<dbReference type="InterPro" id="IPR032568">
    <property type="entry name" value="DUF4926"/>
</dbReference>
<reference evidence="1 4" key="1">
    <citation type="submission" date="2015-10" db="EMBL/GenBank/DDBJ databases">
        <title>A novel member of the family Ruminococcaceae isolated from human faeces.</title>
        <authorList>
            <person name="Shkoporov A.N."/>
            <person name="Chaplin A.V."/>
            <person name="Motuzova O.V."/>
            <person name="Kafarskaia L.I."/>
            <person name="Efimov B.A."/>
        </authorList>
    </citation>
    <scope>NUCLEOTIDE SEQUENCE [LARGE SCALE GENOMIC DNA]</scope>
    <source>
        <strain evidence="1 4">668</strain>
    </source>
</reference>
<dbReference type="EMBL" id="VUNJ01000006">
    <property type="protein sequence ID" value="MST91863.1"/>
    <property type="molecule type" value="Genomic_DNA"/>
</dbReference>
<dbReference type="Pfam" id="PF16277">
    <property type="entry name" value="DUF4926"/>
    <property type="match status" value="1"/>
</dbReference>
<evidence type="ECO:0000313" key="2">
    <source>
        <dbReference type="EMBL" id="MST91863.1"/>
    </source>
</evidence>
<reference evidence="3 6" key="2">
    <citation type="journal article" date="2019" name="Nat. Med.">
        <title>A library of human gut bacterial isolates paired with longitudinal multiomics data enables mechanistic microbiome research.</title>
        <authorList>
            <person name="Poyet M."/>
            <person name="Groussin M."/>
            <person name="Gibbons S.M."/>
            <person name="Avila-Pacheco J."/>
            <person name="Jiang X."/>
            <person name="Kearney S.M."/>
            <person name="Perrotta A.R."/>
            <person name="Berdy B."/>
            <person name="Zhao S."/>
            <person name="Lieberman T.D."/>
            <person name="Swanson P.K."/>
            <person name="Smith M."/>
            <person name="Roesemann S."/>
            <person name="Alexander J.E."/>
            <person name="Rich S.A."/>
            <person name="Livny J."/>
            <person name="Vlamakis H."/>
            <person name="Clish C."/>
            <person name="Bullock K."/>
            <person name="Deik A."/>
            <person name="Scott J."/>
            <person name="Pierce K.A."/>
            <person name="Xavier R.J."/>
            <person name="Alm E.J."/>
        </authorList>
    </citation>
    <scope>NUCLEOTIDE SEQUENCE [LARGE SCALE GENOMIC DNA]</scope>
    <source>
        <strain evidence="3 6">BIOML-A4</strain>
    </source>
</reference>
<dbReference type="EMBL" id="WMZU01000035">
    <property type="protein sequence ID" value="MTS28750.1"/>
    <property type="molecule type" value="Genomic_DNA"/>
</dbReference>
<dbReference type="Proteomes" id="UP000431913">
    <property type="component" value="Unassembled WGS sequence"/>
</dbReference>
<reference evidence="2 5" key="3">
    <citation type="submission" date="2019-08" db="EMBL/GenBank/DDBJ databases">
        <title>In-depth cultivation of the pig gut microbiome towards novel bacterial diversity and tailored functional studies.</title>
        <authorList>
            <person name="Wylensek D."/>
            <person name="Hitch T.C.A."/>
            <person name="Clavel T."/>
        </authorList>
    </citation>
    <scope>NUCLEOTIDE SEQUENCE [LARGE SCALE GENOMIC DNA]</scope>
    <source>
        <strain evidence="2 5">WCA3-601-WT-6J</strain>
    </source>
</reference>